<evidence type="ECO:0000313" key="2">
    <source>
        <dbReference type="Proteomes" id="UP000232196"/>
    </source>
</evidence>
<comment type="caution">
    <text evidence="1">The sequence shown here is derived from an EMBL/GenBank/DDBJ whole genome shotgun (WGS) entry which is preliminary data.</text>
</comment>
<dbReference type="AlphaFoldDB" id="A0A2M9XGL9"/>
<dbReference type="EMBL" id="NPDN01000002">
    <property type="protein sequence ID" value="PJZ26838.1"/>
    <property type="molecule type" value="Genomic_DNA"/>
</dbReference>
<dbReference type="NCBIfam" id="NF047758">
    <property type="entry name" value="LIC12936_fam"/>
    <property type="match status" value="1"/>
</dbReference>
<evidence type="ECO:0000313" key="1">
    <source>
        <dbReference type="EMBL" id="PJZ26838.1"/>
    </source>
</evidence>
<dbReference type="Proteomes" id="UP000232196">
    <property type="component" value="Unassembled WGS sequence"/>
</dbReference>
<reference evidence="1 2" key="1">
    <citation type="submission" date="2017-07" db="EMBL/GenBank/DDBJ databases">
        <title>Leptospira spp. isolated from tropical soils.</title>
        <authorList>
            <person name="Thibeaux R."/>
            <person name="Iraola G."/>
            <person name="Ferres I."/>
            <person name="Bierque E."/>
            <person name="Girault D."/>
            <person name="Soupe-Gilbert M.-E."/>
            <person name="Picardeau M."/>
            <person name="Goarant C."/>
        </authorList>
    </citation>
    <scope>NUCLEOTIDE SEQUENCE [LARGE SCALE GENOMIC DNA]</scope>
    <source>
        <strain evidence="1 2">MCA1-C-A1</strain>
    </source>
</reference>
<name>A0A2M9XGL9_9LEPT</name>
<protein>
    <submittedName>
        <fullName evidence="1">Uncharacterized protein</fullName>
    </submittedName>
</protein>
<keyword evidence="2" id="KW-1185">Reference proteome</keyword>
<accession>A0A2M9XGL9</accession>
<dbReference type="RefSeq" id="WP_100705633.1">
    <property type="nucleotide sequence ID" value="NZ_NPDL01000002.1"/>
</dbReference>
<gene>
    <name evidence="1" type="ORF">CH357_04950</name>
</gene>
<dbReference type="OrthoDB" id="338814at2"/>
<sequence>MKKLSILLLLISLFTWEIFSQDFEKDGQIKVLPYEPMQVRDIEGLTKDIKDFHKRIEDMLPFLNRRKKIIDNEYFQFVPAMETFNFPVRDRYLIDKKFYLKVSGGEGSLKLDGVRFITRKSLVTKLRPINDEIGELKNEKVAASDPSNIVLVVKRKTDAGTKEEVYSLGNIRSPNQRVKFVRSYRDNLAEVVQAIDKYVEGTIRADRKDVDTMLDGLESGGSFQEYNSNR</sequence>
<proteinExistence type="predicted"/>
<dbReference type="InterPro" id="IPR058079">
    <property type="entry name" value="LIC_12936-like"/>
</dbReference>
<organism evidence="1 2">
    <name type="scientific">Leptospira hartskeerlii</name>
    <dbReference type="NCBI Taxonomy" id="2023177"/>
    <lineage>
        <taxon>Bacteria</taxon>
        <taxon>Pseudomonadati</taxon>
        <taxon>Spirochaetota</taxon>
        <taxon>Spirochaetia</taxon>
        <taxon>Leptospirales</taxon>
        <taxon>Leptospiraceae</taxon>
        <taxon>Leptospira</taxon>
    </lineage>
</organism>